<feature type="region of interest" description="Disordered" evidence="1">
    <location>
        <begin position="504"/>
        <end position="528"/>
    </location>
</feature>
<dbReference type="EMBL" id="WWSH01000013">
    <property type="protein sequence ID" value="MZK11347.1"/>
    <property type="molecule type" value="Genomic_DNA"/>
</dbReference>
<dbReference type="OrthoDB" id="2062147at2"/>
<feature type="region of interest" description="Disordered" evidence="1">
    <location>
        <begin position="153"/>
        <end position="189"/>
    </location>
</feature>
<evidence type="ECO:0000256" key="2">
    <source>
        <dbReference type="SAM" id="Phobius"/>
    </source>
</evidence>
<sequence>MQRAIKKEAGDNYLKRIVVAFLAVIMMTTMLRPQIVQAASAGIIIKSKDNKVPTYKAGEKKTWTFTVTNHSGNQIPMNNVTVTPDLGDNNDVWPFKTEMQSYQKNLGTLENGESKDVSFDFTQREDVPTSRYTLKFKIAADGQEEAEKQFYVNTTAKPEQKSDNKNNKADKNTDNNVDNNGKGADSGYNASYQSLDAGGYSNGDAVYSGGVSDGGSDGSEASGNGSVPRVIVTGFSTDPAEVRAGSNFKLTIHLKNTSKMKVSNMLFDLAAPTEGSDEQSTSPAFLPSSGASSMYLDSIAPNGTADISIELNAKADLLQKPYSMDLSMKYEDPNATQVEGSSSISIPVKQDARFEFSDFEISPQSIAVGEEANVMCSLYNLGRIKLYNVKATFEGKNIKKSEVFIGNVESGATGSIDAMLEGKKVSDGPSKVTMTLSYEDESGNISKTTKDLTLEVTEKMDDEAVAADVPEEETQKSFPVIPVVIVVLVIAAVAAVVILKKRKKKQLAESEEEELLDELERSSEDEHQ</sequence>
<feature type="compositionally biased region" description="Basic and acidic residues" evidence="1">
    <location>
        <begin position="158"/>
        <end position="173"/>
    </location>
</feature>
<proteinExistence type="predicted"/>
<dbReference type="Proteomes" id="UP000095597">
    <property type="component" value="Unassembled WGS sequence"/>
</dbReference>
<gene>
    <name evidence="3" type="ORF">ERS852573_01991</name>
    <name evidence="4" type="ORF">GT576_13615</name>
</gene>
<evidence type="ECO:0000256" key="1">
    <source>
        <dbReference type="SAM" id="MobiDB-lite"/>
    </source>
</evidence>
<keyword evidence="2" id="KW-0472">Membrane</keyword>
<feature type="compositionally biased region" description="Basic and acidic residues" evidence="1">
    <location>
        <begin position="518"/>
        <end position="528"/>
    </location>
</feature>
<dbReference type="PANTHER" id="PTHR35902:SF3">
    <property type="entry name" value="NPCBM-ASSOCIATED, NEW3 DOMAIN OF ALPHA-GALACTOSIDASE"/>
    <property type="match status" value="1"/>
</dbReference>
<keyword evidence="2" id="KW-0812">Transmembrane</keyword>
<dbReference type="EMBL" id="CYXO01000012">
    <property type="protein sequence ID" value="CUN11659.1"/>
    <property type="molecule type" value="Genomic_DNA"/>
</dbReference>
<evidence type="ECO:0000313" key="6">
    <source>
        <dbReference type="Proteomes" id="UP000449249"/>
    </source>
</evidence>
<protein>
    <recommendedName>
        <fullName evidence="7">CARDB domain-containing protein</fullName>
    </recommendedName>
</protein>
<evidence type="ECO:0000313" key="4">
    <source>
        <dbReference type="EMBL" id="MZK11347.1"/>
    </source>
</evidence>
<dbReference type="RefSeq" id="WP_055214620.1">
    <property type="nucleotide sequence ID" value="NZ_CAXVIO010000004.1"/>
</dbReference>
<evidence type="ECO:0008006" key="7">
    <source>
        <dbReference type="Google" id="ProtNLM"/>
    </source>
</evidence>
<dbReference type="Proteomes" id="UP000449249">
    <property type="component" value="Unassembled WGS sequence"/>
</dbReference>
<evidence type="ECO:0000313" key="3">
    <source>
        <dbReference type="EMBL" id="CUN11659.1"/>
    </source>
</evidence>
<reference evidence="3 5" key="1">
    <citation type="submission" date="2015-09" db="EMBL/GenBank/DDBJ databases">
        <authorList>
            <consortium name="Pathogen Informatics"/>
        </authorList>
    </citation>
    <scope>NUCLEOTIDE SEQUENCE [LARGE SCALE GENOMIC DNA]</scope>
    <source>
        <strain evidence="3 5">2789STDY5834961</strain>
    </source>
</reference>
<dbReference type="PANTHER" id="PTHR35902">
    <property type="entry name" value="S-LAYER DOMAIN-LIKE PROTEIN-RELATED"/>
    <property type="match status" value="1"/>
</dbReference>
<keyword evidence="2" id="KW-1133">Transmembrane helix</keyword>
<dbReference type="AlphaFoldDB" id="A0A173UA51"/>
<organism evidence="3 5">
    <name type="scientific">Dorea longicatena</name>
    <dbReference type="NCBI Taxonomy" id="88431"/>
    <lineage>
        <taxon>Bacteria</taxon>
        <taxon>Bacillati</taxon>
        <taxon>Bacillota</taxon>
        <taxon>Clostridia</taxon>
        <taxon>Lachnospirales</taxon>
        <taxon>Lachnospiraceae</taxon>
        <taxon>Dorea</taxon>
    </lineage>
</organism>
<accession>A0A173UA51</accession>
<name>A0A173UA51_9FIRM</name>
<evidence type="ECO:0000313" key="5">
    <source>
        <dbReference type="Proteomes" id="UP000095597"/>
    </source>
</evidence>
<feature type="transmembrane region" description="Helical" evidence="2">
    <location>
        <begin position="480"/>
        <end position="499"/>
    </location>
</feature>
<reference evidence="4 6" key="2">
    <citation type="journal article" date="2019" name="Nat. Med.">
        <title>A library of human gut bacterial isolates paired with longitudinal multiomics data enables mechanistic microbiome research.</title>
        <authorList>
            <person name="Poyet M."/>
            <person name="Groussin M."/>
            <person name="Gibbons S.M."/>
            <person name="Avila-Pacheco J."/>
            <person name="Jiang X."/>
            <person name="Kearney S.M."/>
            <person name="Perrotta A.R."/>
            <person name="Berdy B."/>
            <person name="Zhao S."/>
            <person name="Lieberman T.D."/>
            <person name="Swanson P.K."/>
            <person name="Smith M."/>
            <person name="Roesemann S."/>
            <person name="Alexander J.E."/>
            <person name="Rich S.A."/>
            <person name="Livny J."/>
            <person name="Vlamakis H."/>
            <person name="Clish C."/>
            <person name="Bullock K."/>
            <person name="Deik A."/>
            <person name="Scott J."/>
            <person name="Pierce K.A."/>
            <person name="Xavier R.J."/>
            <person name="Alm E.J."/>
        </authorList>
    </citation>
    <scope>NUCLEOTIDE SEQUENCE [LARGE SCALE GENOMIC DNA]</scope>
    <source>
        <strain evidence="4 6">BIOML-A1</strain>
    </source>
</reference>